<evidence type="ECO:0000313" key="1">
    <source>
        <dbReference type="EMBL" id="KGL42859.1"/>
    </source>
</evidence>
<dbReference type="OrthoDB" id="2425044at2"/>
<protein>
    <submittedName>
        <fullName evidence="1">Uncharacterized protein</fullName>
    </submittedName>
</protein>
<gene>
    <name evidence="1" type="ORF">EP57_05225</name>
</gene>
<organism evidence="1 2">
    <name type="scientific">Listeria booriae</name>
    <dbReference type="NCBI Taxonomy" id="1552123"/>
    <lineage>
        <taxon>Bacteria</taxon>
        <taxon>Bacillati</taxon>
        <taxon>Bacillota</taxon>
        <taxon>Bacilli</taxon>
        <taxon>Bacillales</taxon>
        <taxon>Listeriaceae</taxon>
        <taxon>Listeria</taxon>
    </lineage>
</organism>
<sequence>MKLKYVTIHDYYGGQRDIMKNFQRQASCMDTLFVKCLPDVETKAIESLIINCCPTEKVKTSELIDTSYEVYYGYDTRSFLELSDQDKKKELLEIIWEGAKTAAGENGWCIAPFEKAKRAVIDLDYKNAYLYKKPKSSPNRKYKAVYLIQHELYSAEIFLVILDNAENELQRIHLFSEEPEEGLFLQLISDITWRGNSEIFIKNQYQESLSKIVTLQV</sequence>
<comment type="caution">
    <text evidence="1">The sequence shown here is derived from an EMBL/GenBank/DDBJ whole genome shotgun (WGS) entry which is preliminary data.</text>
</comment>
<name>A0A099WAQ2_9LIST</name>
<dbReference type="EMBL" id="JNFA01000011">
    <property type="protein sequence ID" value="KGL42859.1"/>
    <property type="molecule type" value="Genomic_DNA"/>
</dbReference>
<dbReference type="eggNOG" id="ENOG5032SQC">
    <property type="taxonomic scope" value="Bacteria"/>
</dbReference>
<reference evidence="1 2" key="1">
    <citation type="submission" date="2014-05" db="EMBL/GenBank/DDBJ databases">
        <title>Novel Listeriaceae from food processing environments.</title>
        <authorList>
            <person name="den Bakker H.C."/>
        </authorList>
    </citation>
    <scope>NUCLEOTIDE SEQUENCE [LARGE SCALE GENOMIC DNA]</scope>
    <source>
        <strain evidence="1 2">FSL A5-0281</strain>
    </source>
</reference>
<dbReference type="Proteomes" id="UP000029844">
    <property type="component" value="Unassembled WGS sequence"/>
</dbReference>
<proteinExistence type="predicted"/>
<dbReference type="RefSeq" id="WP_052167572.1">
    <property type="nucleotide sequence ID" value="NZ_CBCSHQ010000001.1"/>
</dbReference>
<dbReference type="GeneID" id="58719006"/>
<dbReference type="STRING" id="1552123.EP57_05225"/>
<keyword evidence="2" id="KW-1185">Reference proteome</keyword>
<evidence type="ECO:0000313" key="2">
    <source>
        <dbReference type="Proteomes" id="UP000029844"/>
    </source>
</evidence>
<accession>A0A099WAQ2</accession>
<dbReference type="AlphaFoldDB" id="A0A099WAQ2"/>